<accession>A0A523QHH2</accession>
<gene>
    <name evidence="1" type="ORF">E3J95_05615</name>
</gene>
<name>A0A523QHH2_UNCAE</name>
<evidence type="ECO:0000313" key="1">
    <source>
        <dbReference type="EMBL" id="TES84964.1"/>
    </source>
</evidence>
<protein>
    <submittedName>
        <fullName evidence="1">Uncharacterized protein</fullName>
    </submittedName>
</protein>
<proteinExistence type="predicted"/>
<dbReference type="AlphaFoldDB" id="A0A523QHH2"/>
<dbReference type="EMBL" id="SOKU01000275">
    <property type="protein sequence ID" value="TES84964.1"/>
    <property type="molecule type" value="Genomic_DNA"/>
</dbReference>
<reference evidence="1 2" key="1">
    <citation type="submission" date="2019-03" db="EMBL/GenBank/DDBJ databases">
        <title>Metabolic potential of uncultured bacteria and archaea associated with petroleum seepage in deep-sea sediments.</title>
        <authorList>
            <person name="Dong X."/>
            <person name="Hubert C."/>
        </authorList>
    </citation>
    <scope>NUCLEOTIDE SEQUENCE [LARGE SCALE GENOMIC DNA]</scope>
    <source>
        <strain evidence="1">E44_bin92</strain>
    </source>
</reference>
<evidence type="ECO:0000313" key="2">
    <source>
        <dbReference type="Proteomes" id="UP000320781"/>
    </source>
</evidence>
<organism evidence="1 2">
    <name type="scientific">Aerophobetes bacterium</name>
    <dbReference type="NCBI Taxonomy" id="2030807"/>
    <lineage>
        <taxon>Bacteria</taxon>
        <taxon>Candidatus Aerophobota</taxon>
    </lineage>
</organism>
<dbReference type="Proteomes" id="UP000320781">
    <property type="component" value="Unassembled WGS sequence"/>
</dbReference>
<sequence>MPFWRKRTELEPKDIEQIINEYSAVVKDTIGRYLPRRARRAMSRGKSGLGLSPGKKNEEIAQIRKMGMGAWLDQTTQDTLKELSPILMDSPSLESELMTKLKELKKKWNLRG</sequence>
<comment type="caution">
    <text evidence="1">The sequence shown here is derived from an EMBL/GenBank/DDBJ whole genome shotgun (WGS) entry which is preliminary data.</text>
</comment>